<feature type="domain" description="GST N-terminal" evidence="2">
    <location>
        <begin position="1"/>
        <end position="86"/>
    </location>
</feature>
<keyword evidence="5" id="KW-1185">Reference proteome</keyword>
<evidence type="ECO:0000259" key="3">
    <source>
        <dbReference type="PROSITE" id="PS50405"/>
    </source>
</evidence>
<dbReference type="Proteomes" id="UP001265550">
    <property type="component" value="Unassembled WGS sequence"/>
</dbReference>
<dbReference type="SFLD" id="SFLDG00358">
    <property type="entry name" value="Main_(cytGST)"/>
    <property type="match status" value="1"/>
</dbReference>
<dbReference type="EC" id="1.8.4.-" evidence="4"/>
<dbReference type="PROSITE" id="PS50405">
    <property type="entry name" value="GST_CTER"/>
    <property type="match status" value="1"/>
</dbReference>
<dbReference type="CDD" id="cd03048">
    <property type="entry name" value="GST_N_Ure2p_like"/>
    <property type="match status" value="1"/>
</dbReference>
<dbReference type="Pfam" id="PF13409">
    <property type="entry name" value="GST_N_2"/>
    <property type="match status" value="1"/>
</dbReference>
<dbReference type="InterPro" id="IPR004046">
    <property type="entry name" value="GST_C"/>
</dbReference>
<dbReference type="SFLD" id="SFLDS00019">
    <property type="entry name" value="Glutathione_Transferase_(cytos"/>
    <property type="match status" value="1"/>
</dbReference>
<dbReference type="InterPro" id="IPR036282">
    <property type="entry name" value="Glutathione-S-Trfase_C_sf"/>
</dbReference>
<feature type="compositionally biased region" description="Basic and acidic residues" evidence="1">
    <location>
        <begin position="212"/>
        <end position="222"/>
    </location>
</feature>
<feature type="domain" description="GST C-terminal" evidence="3">
    <location>
        <begin position="90"/>
        <end position="217"/>
    </location>
</feature>
<dbReference type="GO" id="GO:0016491">
    <property type="term" value="F:oxidoreductase activity"/>
    <property type="evidence" value="ECO:0007669"/>
    <property type="project" value="UniProtKB-KW"/>
</dbReference>
<proteinExistence type="predicted"/>
<dbReference type="Gene3D" id="1.20.1050.10">
    <property type="match status" value="1"/>
</dbReference>
<organism evidence="4 5">
    <name type="scientific">Hydrogenophaga laconesensis</name>
    <dbReference type="NCBI Taxonomy" id="1805971"/>
    <lineage>
        <taxon>Bacteria</taxon>
        <taxon>Pseudomonadati</taxon>
        <taxon>Pseudomonadota</taxon>
        <taxon>Betaproteobacteria</taxon>
        <taxon>Burkholderiales</taxon>
        <taxon>Comamonadaceae</taxon>
        <taxon>Hydrogenophaga</taxon>
    </lineage>
</organism>
<dbReference type="InterPro" id="IPR004045">
    <property type="entry name" value="Glutathione_S-Trfase_N"/>
</dbReference>
<keyword evidence="4" id="KW-0560">Oxidoreductase</keyword>
<dbReference type="RefSeq" id="WP_204735006.1">
    <property type="nucleotide sequence ID" value="NZ_JAVDWE010000013.1"/>
</dbReference>
<sequence>MIDLYFWSTPNGYKVSILLEELGLPYRVIPVHIGKGEQFKPEFLRISPNNKIPALVDADGPDGEPIALFESGAIMMYLAEKCGWAFMPQDMRARYGVVQWLMFQMGGVGPMLGQAHHFRKYAPEKIGYAIDRYTNEARRLYTVIDRRLAESEYLAGDYSIADMATYPWLRAHKWQGQDLADFPHLQRWYATVRARPAVQRGLAVLEEKVDKSGAKPTGERWDNLFGTRQFSTPEKTP</sequence>
<comment type="caution">
    <text evidence="4">The sequence shown here is derived from an EMBL/GenBank/DDBJ whole genome shotgun (WGS) entry which is preliminary data.</text>
</comment>
<evidence type="ECO:0000256" key="1">
    <source>
        <dbReference type="SAM" id="MobiDB-lite"/>
    </source>
</evidence>
<feature type="region of interest" description="Disordered" evidence="1">
    <location>
        <begin position="212"/>
        <end position="237"/>
    </location>
</feature>
<dbReference type="CDD" id="cd10291">
    <property type="entry name" value="GST_C_YfcG_like"/>
    <property type="match status" value="1"/>
</dbReference>
<gene>
    <name evidence="4" type="ORF">J2X09_003986</name>
</gene>
<dbReference type="InterPro" id="IPR010987">
    <property type="entry name" value="Glutathione-S-Trfase_C-like"/>
</dbReference>
<dbReference type="PROSITE" id="PS50404">
    <property type="entry name" value="GST_NTER"/>
    <property type="match status" value="1"/>
</dbReference>
<dbReference type="PANTHER" id="PTHR44051:SF19">
    <property type="entry name" value="DISULFIDE-BOND OXIDOREDUCTASE YFCG"/>
    <property type="match status" value="1"/>
</dbReference>
<dbReference type="InterPro" id="IPR040079">
    <property type="entry name" value="Glutathione_S-Trfase"/>
</dbReference>
<name>A0ABU1VFJ5_9BURK</name>
<dbReference type="EMBL" id="JAVDWE010000013">
    <property type="protein sequence ID" value="MDR7096229.1"/>
    <property type="molecule type" value="Genomic_DNA"/>
</dbReference>
<dbReference type="Gene3D" id="3.40.30.10">
    <property type="entry name" value="Glutaredoxin"/>
    <property type="match status" value="1"/>
</dbReference>
<evidence type="ECO:0000313" key="4">
    <source>
        <dbReference type="EMBL" id="MDR7096229.1"/>
    </source>
</evidence>
<dbReference type="PANTHER" id="PTHR44051">
    <property type="entry name" value="GLUTATHIONE S-TRANSFERASE-RELATED"/>
    <property type="match status" value="1"/>
</dbReference>
<dbReference type="SUPFAM" id="SSF47616">
    <property type="entry name" value="GST C-terminal domain-like"/>
    <property type="match status" value="1"/>
</dbReference>
<feature type="compositionally biased region" description="Polar residues" evidence="1">
    <location>
        <begin position="226"/>
        <end position="237"/>
    </location>
</feature>
<dbReference type="SFLD" id="SFLDG01151">
    <property type="entry name" value="Main.2:_Nu-like"/>
    <property type="match status" value="1"/>
</dbReference>
<dbReference type="InterPro" id="IPR036249">
    <property type="entry name" value="Thioredoxin-like_sf"/>
</dbReference>
<dbReference type="SUPFAM" id="SSF52833">
    <property type="entry name" value="Thioredoxin-like"/>
    <property type="match status" value="1"/>
</dbReference>
<accession>A0ABU1VFJ5</accession>
<evidence type="ECO:0000259" key="2">
    <source>
        <dbReference type="PROSITE" id="PS50404"/>
    </source>
</evidence>
<dbReference type="Pfam" id="PF00043">
    <property type="entry name" value="GST_C"/>
    <property type="match status" value="1"/>
</dbReference>
<evidence type="ECO:0000313" key="5">
    <source>
        <dbReference type="Proteomes" id="UP001265550"/>
    </source>
</evidence>
<reference evidence="4 5" key="1">
    <citation type="submission" date="2023-07" db="EMBL/GenBank/DDBJ databases">
        <title>Sorghum-associated microbial communities from plants grown in Nebraska, USA.</title>
        <authorList>
            <person name="Schachtman D."/>
        </authorList>
    </citation>
    <scope>NUCLEOTIDE SEQUENCE [LARGE SCALE GENOMIC DNA]</scope>
    <source>
        <strain evidence="4 5">BE240</strain>
    </source>
</reference>
<protein>
    <submittedName>
        <fullName evidence="4">GST-like protein</fullName>
        <ecNumber evidence="4">1.8.4.-</ecNumber>
    </submittedName>
</protein>